<organism evidence="2 3">
    <name type="scientific">Kribbella rubisoli</name>
    <dbReference type="NCBI Taxonomy" id="3075929"/>
    <lineage>
        <taxon>Bacteria</taxon>
        <taxon>Bacillati</taxon>
        <taxon>Actinomycetota</taxon>
        <taxon>Actinomycetes</taxon>
        <taxon>Propionibacteriales</taxon>
        <taxon>Kribbellaceae</taxon>
        <taxon>Kribbella</taxon>
    </lineage>
</organism>
<evidence type="ECO:0000313" key="3">
    <source>
        <dbReference type="Proteomes" id="UP000292027"/>
    </source>
</evidence>
<reference evidence="2 3" key="1">
    <citation type="journal article" date="2015" name="Stand. Genomic Sci.">
        <title>Genomic Encyclopedia of Bacterial and Archaeal Type Strains, Phase III: the genomes of soil and plant-associated and newly described type strains.</title>
        <authorList>
            <person name="Whitman W.B."/>
            <person name="Woyke T."/>
            <person name="Klenk H.P."/>
            <person name="Zhou Y."/>
            <person name="Lilburn T.G."/>
            <person name="Beck B.J."/>
            <person name="De Vos P."/>
            <person name="Vandamme P."/>
            <person name="Eisen J.A."/>
            <person name="Garrity G."/>
            <person name="Hugenholtz P."/>
            <person name="Kyrpides N.C."/>
        </authorList>
    </citation>
    <scope>NUCLEOTIDE SEQUENCE [LARGE SCALE GENOMIC DNA]</scope>
    <source>
        <strain evidence="2 3">VKM Ac-2540</strain>
    </source>
</reference>
<dbReference type="Pfam" id="PF08242">
    <property type="entry name" value="Methyltransf_12"/>
    <property type="match status" value="1"/>
</dbReference>
<keyword evidence="2" id="KW-0808">Transferase</keyword>
<gene>
    <name evidence="2" type="ORF">EV645_7475</name>
</gene>
<keyword evidence="3" id="KW-1185">Reference proteome</keyword>
<sequence length="291" mass="32336">MDTAVDLPVGRLLLVTLDAQTLEMVAANEADWDARAPLHAASDFYDRPAEFWFADYEWEDLGPLEGRDVLHLQCHLGTETIAFARRGARTSGLDLSSESLEAARRIADDAGVEVDYVHANVYDAVDAVQGKQFDIVYTGKGALCYLPDLKEWAEVVRELLKPGGALYLVEFHPLLNSLREVSLPGESDELVLRADYLEGRGPIAHDSTVTYTGDEVPGRQTSYEWRHGLGEITTTLAGAGFHLTSLRESEVLPWPRWSTMEQTPEGWWRLPDDAPRIPLLFALKATRVSAS</sequence>
<proteinExistence type="predicted"/>
<dbReference type="CDD" id="cd02440">
    <property type="entry name" value="AdoMet_MTases"/>
    <property type="match status" value="1"/>
</dbReference>
<dbReference type="Gene3D" id="3.40.50.150">
    <property type="entry name" value="Vaccinia Virus protein VP39"/>
    <property type="match status" value="1"/>
</dbReference>
<dbReference type="EMBL" id="SHKR01000017">
    <property type="protein sequence ID" value="RZU03446.1"/>
    <property type="molecule type" value="Genomic_DNA"/>
</dbReference>
<feature type="domain" description="Methyltransferase type 12" evidence="1">
    <location>
        <begin position="70"/>
        <end position="166"/>
    </location>
</feature>
<dbReference type="SUPFAM" id="SSF53335">
    <property type="entry name" value="S-adenosyl-L-methionine-dependent methyltransferases"/>
    <property type="match status" value="1"/>
</dbReference>
<dbReference type="GO" id="GO:0008168">
    <property type="term" value="F:methyltransferase activity"/>
    <property type="evidence" value="ECO:0007669"/>
    <property type="project" value="UniProtKB-KW"/>
</dbReference>
<evidence type="ECO:0000313" key="2">
    <source>
        <dbReference type="EMBL" id="RZU03446.1"/>
    </source>
</evidence>
<comment type="caution">
    <text evidence="2">The sequence shown here is derived from an EMBL/GenBank/DDBJ whole genome shotgun (WGS) entry which is preliminary data.</text>
</comment>
<dbReference type="Proteomes" id="UP000292027">
    <property type="component" value="Unassembled WGS sequence"/>
</dbReference>
<dbReference type="InterPro" id="IPR029063">
    <property type="entry name" value="SAM-dependent_MTases_sf"/>
</dbReference>
<name>A0A4V6MES0_9ACTN</name>
<dbReference type="GO" id="GO:0032259">
    <property type="term" value="P:methylation"/>
    <property type="evidence" value="ECO:0007669"/>
    <property type="project" value="UniProtKB-KW"/>
</dbReference>
<evidence type="ECO:0000259" key="1">
    <source>
        <dbReference type="Pfam" id="PF08242"/>
    </source>
</evidence>
<protein>
    <submittedName>
        <fullName evidence="2">Methyltransferase family protein</fullName>
    </submittedName>
</protein>
<keyword evidence="2" id="KW-0489">Methyltransferase</keyword>
<dbReference type="AlphaFoldDB" id="A0A4V6MES0"/>
<dbReference type="PANTHER" id="PTHR43861">
    <property type="entry name" value="TRANS-ACONITATE 2-METHYLTRANSFERASE-RELATED"/>
    <property type="match status" value="1"/>
</dbReference>
<accession>A0A4V6MES0</accession>
<dbReference type="InterPro" id="IPR013217">
    <property type="entry name" value="Methyltransf_12"/>
</dbReference>